<sequence>MSTAADTTAVTNLITTYAELVDAGDFTGVGALFANATFTSSGTTITGGENLEKMFRATVILYDDGTPRTHHATTNIAIEFDDESHIATARSYFTVFQALPDLPLQPIAAGRYIDHFTRLDNDWSFMERQVHITLAGNLSHHLRTEPRRIAAED</sequence>
<reference evidence="2 3" key="1">
    <citation type="submission" date="2019-11" db="EMBL/GenBank/DDBJ databases">
        <title>Nocardia sp. nov. CT2-14 isolated from soil.</title>
        <authorList>
            <person name="Kanchanasin P."/>
            <person name="Tanasupawat S."/>
            <person name="Yuki M."/>
            <person name="Kudo T."/>
        </authorList>
    </citation>
    <scope>NUCLEOTIDE SEQUENCE [LARGE SCALE GENOMIC DNA]</scope>
    <source>
        <strain evidence="2 3">CT2-14</strain>
    </source>
</reference>
<dbReference type="InterPro" id="IPR037401">
    <property type="entry name" value="SnoaL-like"/>
</dbReference>
<dbReference type="SUPFAM" id="SSF54427">
    <property type="entry name" value="NTF2-like"/>
    <property type="match status" value="1"/>
</dbReference>
<comment type="caution">
    <text evidence="2">The sequence shown here is derived from an EMBL/GenBank/DDBJ whole genome shotgun (WGS) entry which is preliminary data.</text>
</comment>
<dbReference type="CDD" id="cd00531">
    <property type="entry name" value="NTF2_like"/>
    <property type="match status" value="1"/>
</dbReference>
<dbReference type="RefSeq" id="WP_154791602.1">
    <property type="nucleotide sequence ID" value="NZ_WMBB01000020.1"/>
</dbReference>
<dbReference type="InterPro" id="IPR032710">
    <property type="entry name" value="NTF2-like_dom_sf"/>
</dbReference>
<gene>
    <name evidence="2" type="ORF">GLP40_31240</name>
</gene>
<proteinExistence type="predicted"/>
<evidence type="ECO:0000259" key="1">
    <source>
        <dbReference type="Pfam" id="PF13577"/>
    </source>
</evidence>
<organism evidence="2 3">
    <name type="scientific">Nocardia aurantiaca</name>
    <dbReference type="NCBI Taxonomy" id="2675850"/>
    <lineage>
        <taxon>Bacteria</taxon>
        <taxon>Bacillati</taxon>
        <taxon>Actinomycetota</taxon>
        <taxon>Actinomycetes</taxon>
        <taxon>Mycobacteriales</taxon>
        <taxon>Nocardiaceae</taxon>
        <taxon>Nocardia</taxon>
    </lineage>
</organism>
<feature type="domain" description="SnoaL-like" evidence="1">
    <location>
        <begin position="3"/>
        <end position="128"/>
    </location>
</feature>
<protein>
    <submittedName>
        <fullName evidence="2">Nuclear transport factor 2 family protein</fullName>
    </submittedName>
</protein>
<dbReference type="AlphaFoldDB" id="A0A6I3L6S6"/>
<dbReference type="Proteomes" id="UP000432464">
    <property type="component" value="Unassembled WGS sequence"/>
</dbReference>
<dbReference type="Gene3D" id="3.10.450.50">
    <property type="match status" value="1"/>
</dbReference>
<name>A0A6I3L6S6_9NOCA</name>
<keyword evidence="3" id="KW-1185">Reference proteome</keyword>
<accession>A0A6I3L6S6</accession>
<evidence type="ECO:0000313" key="3">
    <source>
        <dbReference type="Proteomes" id="UP000432464"/>
    </source>
</evidence>
<evidence type="ECO:0000313" key="2">
    <source>
        <dbReference type="EMBL" id="MTE17201.1"/>
    </source>
</evidence>
<dbReference type="EMBL" id="WMBB01000020">
    <property type="protein sequence ID" value="MTE17201.1"/>
    <property type="molecule type" value="Genomic_DNA"/>
</dbReference>
<dbReference type="Pfam" id="PF13577">
    <property type="entry name" value="SnoaL_4"/>
    <property type="match status" value="1"/>
</dbReference>